<comment type="caution">
    <text evidence="1">The sequence shown here is derived from an EMBL/GenBank/DDBJ whole genome shotgun (WGS) entry which is preliminary data.</text>
</comment>
<dbReference type="AlphaFoldDB" id="A0A8S0Z3H3"/>
<name>A0A8S0Z3H3_ARCPL</name>
<sequence length="75" mass="8387">MDTSKLSLKARTDSLKAYYCKEKKKLAVAGRLADLKHQNDFVLESVPNGDATPHYMSRKLSHAVATRRYANSSSD</sequence>
<dbReference type="Proteomes" id="UP000494256">
    <property type="component" value="Unassembled WGS sequence"/>
</dbReference>
<proteinExistence type="predicted"/>
<organism evidence="1 2">
    <name type="scientific">Arctia plantaginis</name>
    <name type="common">Wood tiger moth</name>
    <name type="synonym">Phalaena plantaginis</name>
    <dbReference type="NCBI Taxonomy" id="874455"/>
    <lineage>
        <taxon>Eukaryota</taxon>
        <taxon>Metazoa</taxon>
        <taxon>Ecdysozoa</taxon>
        <taxon>Arthropoda</taxon>
        <taxon>Hexapoda</taxon>
        <taxon>Insecta</taxon>
        <taxon>Pterygota</taxon>
        <taxon>Neoptera</taxon>
        <taxon>Endopterygota</taxon>
        <taxon>Lepidoptera</taxon>
        <taxon>Glossata</taxon>
        <taxon>Ditrysia</taxon>
        <taxon>Noctuoidea</taxon>
        <taxon>Erebidae</taxon>
        <taxon>Arctiinae</taxon>
        <taxon>Arctia</taxon>
    </lineage>
</organism>
<protein>
    <submittedName>
        <fullName evidence="1">Uncharacterized protein</fullName>
    </submittedName>
</protein>
<dbReference type="EMBL" id="CADEBD010000275">
    <property type="protein sequence ID" value="CAB3226975.1"/>
    <property type="molecule type" value="Genomic_DNA"/>
</dbReference>
<gene>
    <name evidence="1" type="ORF">APLA_LOCUS2783</name>
</gene>
<reference evidence="1 2" key="1">
    <citation type="submission" date="2020-04" db="EMBL/GenBank/DDBJ databases">
        <authorList>
            <person name="Wallbank WR R."/>
            <person name="Pardo Diaz C."/>
            <person name="Kozak K."/>
            <person name="Martin S."/>
            <person name="Jiggins C."/>
            <person name="Moest M."/>
            <person name="Warren A I."/>
            <person name="Byers J.R.P. K."/>
            <person name="Montejo-Kovacevich G."/>
            <person name="Yen C E."/>
        </authorList>
    </citation>
    <scope>NUCLEOTIDE SEQUENCE [LARGE SCALE GENOMIC DNA]</scope>
</reference>
<evidence type="ECO:0000313" key="2">
    <source>
        <dbReference type="Proteomes" id="UP000494256"/>
    </source>
</evidence>
<dbReference type="OrthoDB" id="1728974at2759"/>
<accession>A0A8S0Z3H3</accession>
<evidence type="ECO:0000313" key="1">
    <source>
        <dbReference type="EMBL" id="CAB3226975.1"/>
    </source>
</evidence>